<dbReference type="RefSeq" id="XP_010701397.1">
    <property type="nucleotide sequence ID" value="XM_010703095.1"/>
</dbReference>
<evidence type="ECO:0000313" key="8">
    <source>
        <dbReference type="Proteomes" id="UP000063063"/>
    </source>
</evidence>
<gene>
    <name evidence="7" type="primary">CYP5</name>
    <name evidence="7" type="ORF">LPMP_310050</name>
</gene>
<dbReference type="OrthoDB" id="193499at2759"/>
<dbReference type="Proteomes" id="UP000063063">
    <property type="component" value="Chromosome 31"/>
</dbReference>
<comment type="similarity">
    <text evidence="5">Belongs to the cyclophilin-type PPIase family.</text>
</comment>
<dbReference type="Gene3D" id="2.40.100.10">
    <property type="entry name" value="Cyclophilin-like"/>
    <property type="match status" value="1"/>
</dbReference>
<dbReference type="PROSITE" id="PS00170">
    <property type="entry name" value="CSA_PPIASE_1"/>
    <property type="match status" value="1"/>
</dbReference>
<reference evidence="7 8" key="1">
    <citation type="journal article" date="2015" name="Sci. Rep.">
        <title>The genome of Leishmania panamensis: insights into genomics of the L. (Viannia) subgenus.</title>
        <authorList>
            <person name="Llanes A."/>
            <person name="Restrepo C.M."/>
            <person name="Vecchio G.D."/>
            <person name="Anguizola F.J."/>
            <person name="Lleonart R."/>
        </authorList>
    </citation>
    <scope>NUCLEOTIDE SEQUENCE [LARGE SCALE GENOMIC DNA]</scope>
    <source>
        <strain evidence="7 8">MHOM/PA/94/PSC-1</strain>
    </source>
</reference>
<evidence type="ECO:0000259" key="6">
    <source>
        <dbReference type="PROSITE" id="PS50072"/>
    </source>
</evidence>
<dbReference type="PRINTS" id="PR00153">
    <property type="entry name" value="CSAPPISMRASE"/>
</dbReference>
<dbReference type="Pfam" id="PF00160">
    <property type="entry name" value="Pro_isomerase"/>
    <property type="match status" value="1"/>
</dbReference>
<name>A0A088SFM4_LEIPA</name>
<feature type="domain" description="PPIase cyclophilin-type" evidence="6">
    <location>
        <begin position="57"/>
        <end position="223"/>
    </location>
</feature>
<comment type="catalytic activity">
    <reaction evidence="1 5">
        <text>[protein]-peptidylproline (omega=180) = [protein]-peptidylproline (omega=0)</text>
        <dbReference type="Rhea" id="RHEA:16237"/>
        <dbReference type="Rhea" id="RHEA-COMP:10747"/>
        <dbReference type="Rhea" id="RHEA-COMP:10748"/>
        <dbReference type="ChEBI" id="CHEBI:83833"/>
        <dbReference type="ChEBI" id="CHEBI:83834"/>
        <dbReference type="EC" id="5.2.1.8"/>
    </reaction>
</comment>
<dbReference type="GO" id="GO:0005737">
    <property type="term" value="C:cytoplasm"/>
    <property type="evidence" value="ECO:0007669"/>
    <property type="project" value="TreeGrafter"/>
</dbReference>
<dbReference type="eggNOG" id="KOG0865">
    <property type="taxonomic scope" value="Eukaryota"/>
</dbReference>
<keyword evidence="8" id="KW-1185">Reference proteome</keyword>
<dbReference type="GO" id="GO:0003755">
    <property type="term" value="F:peptidyl-prolyl cis-trans isomerase activity"/>
    <property type="evidence" value="ECO:0007669"/>
    <property type="project" value="UniProtKB-UniRule"/>
</dbReference>
<sequence length="229" mass="24573">MALRFSCALVAGGALHSYVVSPSAAAASASRPYLTPYATNPRNSRVFFDVAEQGRPLFFGVTAHEPIGRIELELFDDTVPVTARSFRELCRGSSNKSPEGVLLTYKGCPFHRIIPDFMLQGGDITKGNGTGGCSIYGARFKDESFNGKAGKHKGPGILSMANAGRNTNGSQFFICTVACPWLDGKHVVFGQVLHGYEHVKKLEAYGTPHGKPSKTVLISDCGVVQETCL</sequence>
<protein>
    <recommendedName>
        <fullName evidence="5">Peptidyl-prolyl cis-trans isomerase</fullName>
        <shortName evidence="5">PPIase</shortName>
        <ecNumber evidence="5">5.2.1.8</ecNumber>
    </recommendedName>
</protein>
<dbReference type="SUPFAM" id="SSF50891">
    <property type="entry name" value="Cyclophilin-like"/>
    <property type="match status" value="1"/>
</dbReference>
<evidence type="ECO:0000256" key="3">
    <source>
        <dbReference type="ARBA" id="ARBA00023110"/>
    </source>
</evidence>
<evidence type="ECO:0000256" key="1">
    <source>
        <dbReference type="ARBA" id="ARBA00000971"/>
    </source>
</evidence>
<dbReference type="GO" id="GO:0016018">
    <property type="term" value="F:cyclosporin A binding"/>
    <property type="evidence" value="ECO:0007669"/>
    <property type="project" value="TreeGrafter"/>
</dbReference>
<dbReference type="PROSITE" id="PS50072">
    <property type="entry name" value="CSA_PPIASE_2"/>
    <property type="match status" value="1"/>
</dbReference>
<dbReference type="FunFam" id="2.40.100.10:FF:000019">
    <property type="entry name" value="Peptidyl-prolyl cis-trans isomerase"/>
    <property type="match status" value="1"/>
</dbReference>
<dbReference type="PANTHER" id="PTHR11071">
    <property type="entry name" value="PEPTIDYL-PROLYL CIS-TRANS ISOMERASE"/>
    <property type="match status" value="1"/>
</dbReference>
<keyword evidence="3 5" id="KW-0697">Rotamase</keyword>
<dbReference type="VEuPathDB" id="TriTrypDB:LPMP_310050"/>
<dbReference type="EC" id="5.2.1.8" evidence="5"/>
<accession>A0A088SFM4</accession>
<dbReference type="EMBL" id="CP009400">
    <property type="protein sequence ID" value="AIO00597.1"/>
    <property type="molecule type" value="Genomic_DNA"/>
</dbReference>
<keyword evidence="2" id="KW-0732">Signal</keyword>
<evidence type="ECO:0000256" key="2">
    <source>
        <dbReference type="ARBA" id="ARBA00022729"/>
    </source>
</evidence>
<evidence type="ECO:0000256" key="5">
    <source>
        <dbReference type="RuleBase" id="RU363019"/>
    </source>
</evidence>
<dbReference type="InterPro" id="IPR002130">
    <property type="entry name" value="Cyclophilin-type_PPIase_dom"/>
</dbReference>
<dbReference type="PANTHER" id="PTHR11071:SF561">
    <property type="entry name" value="PEPTIDYL-PROLYL CIS-TRANS ISOMERASE D-RELATED"/>
    <property type="match status" value="1"/>
</dbReference>
<evidence type="ECO:0000313" key="7">
    <source>
        <dbReference type="EMBL" id="AIO00597.1"/>
    </source>
</evidence>
<dbReference type="AlphaFoldDB" id="A0A088SFM4"/>
<evidence type="ECO:0000256" key="4">
    <source>
        <dbReference type="ARBA" id="ARBA00023235"/>
    </source>
</evidence>
<comment type="function">
    <text evidence="5">PPIases accelerate the folding of proteins. It catalyzes the cis-trans isomerization of proline imidic peptide bonds in oligopeptides.</text>
</comment>
<proteinExistence type="inferred from homology"/>
<organism evidence="7 8">
    <name type="scientific">Leishmania panamensis</name>
    <dbReference type="NCBI Taxonomy" id="5679"/>
    <lineage>
        <taxon>Eukaryota</taxon>
        <taxon>Discoba</taxon>
        <taxon>Euglenozoa</taxon>
        <taxon>Kinetoplastea</taxon>
        <taxon>Metakinetoplastina</taxon>
        <taxon>Trypanosomatida</taxon>
        <taxon>Trypanosomatidae</taxon>
        <taxon>Leishmaniinae</taxon>
        <taxon>Leishmania</taxon>
        <taxon>Leishmania guyanensis species complex</taxon>
    </lineage>
</organism>
<dbReference type="KEGG" id="lpan:LPMP_310050"/>
<dbReference type="GO" id="GO:0006457">
    <property type="term" value="P:protein folding"/>
    <property type="evidence" value="ECO:0007669"/>
    <property type="project" value="InterPro"/>
</dbReference>
<dbReference type="GeneID" id="22577431"/>
<dbReference type="InterPro" id="IPR020892">
    <property type="entry name" value="Cyclophilin-type_PPIase_CS"/>
</dbReference>
<dbReference type="InterPro" id="IPR029000">
    <property type="entry name" value="Cyclophilin-like_dom_sf"/>
</dbReference>
<dbReference type="VEuPathDB" id="TriTrypDB:LPAL13_310005400"/>
<keyword evidence="4 5" id="KW-0413">Isomerase</keyword>